<comment type="caution">
    <text evidence="2">The sequence shown here is derived from an EMBL/GenBank/DDBJ whole genome shotgun (WGS) entry which is preliminary data.</text>
</comment>
<sequence>MLRTFFDMFFLFLLFNSLLPIFLIGNRFILQKIIQFPIFKRTGKYFVISKYIVDGNEEEE</sequence>
<protein>
    <submittedName>
        <fullName evidence="2">Uncharacterized protein</fullName>
    </submittedName>
</protein>
<proteinExistence type="predicted"/>
<reference evidence="2 3" key="1">
    <citation type="submission" date="2016-01" db="EMBL/GenBank/DDBJ databases">
        <title>Draft Genome Sequences of Seven Thermophilic Sporeformers Isolated from Foods.</title>
        <authorList>
            <person name="Berendsen E.M."/>
            <person name="Wells-Bennik M.H."/>
            <person name="Krawcyk A.O."/>
            <person name="De Jong A."/>
            <person name="Holsappel S."/>
            <person name="Eijlander R.T."/>
            <person name="Kuipers O.P."/>
        </authorList>
    </citation>
    <scope>NUCLEOTIDE SEQUENCE [LARGE SCALE GENOMIC DNA]</scope>
    <source>
        <strain evidence="2 3">B4119</strain>
    </source>
</reference>
<dbReference type="EMBL" id="LQYS01000080">
    <property type="protein sequence ID" value="KYD11287.1"/>
    <property type="molecule type" value="Genomic_DNA"/>
</dbReference>
<keyword evidence="1" id="KW-0812">Transmembrane</keyword>
<evidence type="ECO:0000256" key="1">
    <source>
        <dbReference type="SAM" id="Phobius"/>
    </source>
</evidence>
<accession>A0A150LG23</accession>
<gene>
    <name evidence="2" type="ORF">B4119_3683</name>
</gene>
<feature type="transmembrane region" description="Helical" evidence="1">
    <location>
        <begin position="6"/>
        <end position="30"/>
    </location>
</feature>
<keyword evidence="1" id="KW-0472">Membrane</keyword>
<dbReference type="Proteomes" id="UP000075455">
    <property type="component" value="Unassembled WGS sequence"/>
</dbReference>
<organism evidence="2 3">
    <name type="scientific">Saccharococcus caldoxylosilyticus</name>
    <dbReference type="NCBI Taxonomy" id="81408"/>
    <lineage>
        <taxon>Bacteria</taxon>
        <taxon>Bacillati</taxon>
        <taxon>Bacillota</taxon>
        <taxon>Bacilli</taxon>
        <taxon>Bacillales</taxon>
        <taxon>Anoxybacillaceae</taxon>
        <taxon>Saccharococcus</taxon>
    </lineage>
</organism>
<dbReference type="STRING" id="81408.B4119_3683"/>
<keyword evidence="1" id="KW-1133">Transmembrane helix</keyword>
<evidence type="ECO:0000313" key="2">
    <source>
        <dbReference type="EMBL" id="KYD11287.1"/>
    </source>
</evidence>
<evidence type="ECO:0000313" key="3">
    <source>
        <dbReference type="Proteomes" id="UP000075455"/>
    </source>
</evidence>
<name>A0A150LG23_9BACL</name>
<dbReference type="AlphaFoldDB" id="A0A150LG23"/>
<dbReference type="PATRIC" id="fig|81408.3.peg.80"/>